<feature type="transmembrane region" description="Helical" evidence="8">
    <location>
        <begin position="599"/>
        <end position="619"/>
    </location>
</feature>
<dbReference type="EMBL" id="JAGPXD010000003">
    <property type="protein sequence ID" value="KAH7363302.1"/>
    <property type="molecule type" value="Genomic_DNA"/>
</dbReference>
<feature type="transmembrane region" description="Helical" evidence="8">
    <location>
        <begin position="443"/>
        <end position="464"/>
    </location>
</feature>
<evidence type="ECO:0000256" key="3">
    <source>
        <dbReference type="ARBA" id="ARBA00022448"/>
    </source>
</evidence>
<sequence length="744" mass="78683">MFSRDISSPAGVPSDVKQQPLDDDVKRSTAEVGDTVDDKSIRVGENEVDDLFQPLSGVEAYDGRRILTMRAVATGGLLGSLIACSNLYLGLKTGMAADASLFSAIFGYGILKLLEKSNIPLLSGYFGPHENNIVQATAIGCIGVGFIFVSGIPALIQMNLLGSSSAADYGILVAITFLAGFWGLAFTVPLRNLFILRMARPLGLTFPAASASALTIRALHASTSDGAAAKRNLKSLGITFGVSLFWTVATSYAPGILYSWNVFWWVYKWGGTGIIAAISWGWLSWSWSPSLLGLGAIIGPNPAGSLLLGSVLAWGVIGPITVHLGAASGLPMSQKYEGLVTYNAFNPATFVTDPSPRYWILWPAVFMMLASSLTTMAMEAKSFGRLAKYGVKRLRQVITSATRRGHAASTGQGLTADSLIAGVGDDSVWDPIPCKYRVRWWEWLSLGTACFVAAMILLPLRFAVTADMTLLHLVLGFLWAIAVVQVYGAAGITPIASVSKGSQFLTGSILRGQVDSIGLEAAARSNLMGATLSAGAAQAAAELCQDFKTGFLLGTPTRQQYYAQLIGTVVSTLLAPGIFLLFAKAFPCIIDPAATYCQFATPSVTAWRIITVGILAPVMPISKSSWIASILFVAFGVSVTVLKTLLARDPARAKWNVWVPSPSIMGLAMTLPGSNVSLTISIGAFVAVLWSRYGKKSYAQYFYPVAAGAVSGEGVGNVILSILQIAEVGGTQLGTKLGCVAELC</sequence>
<feature type="transmembrane region" description="Helical" evidence="8">
    <location>
        <begin position="470"/>
        <end position="490"/>
    </location>
</feature>
<proteinExistence type="inferred from homology"/>
<comment type="similarity">
    <text evidence="2">Belongs to the oligopeptide OPT transporter family.</text>
</comment>
<dbReference type="PANTHER" id="PTHR31645">
    <property type="entry name" value="OLIGOPEPTIDE TRANSPORTER YGL114W-RELATED"/>
    <property type="match status" value="1"/>
</dbReference>
<comment type="caution">
    <text evidence="9">The sequence shown here is derived from an EMBL/GenBank/DDBJ whole genome shotgun (WGS) entry which is preliminary data.</text>
</comment>
<feature type="transmembrane region" description="Helical" evidence="8">
    <location>
        <begin position="169"/>
        <end position="190"/>
    </location>
</feature>
<protein>
    <submittedName>
        <fullName evidence="9">OPT oligopeptide transporter protein-domain-containing protein</fullName>
    </submittedName>
</protein>
<keyword evidence="6 8" id="KW-0472">Membrane</keyword>
<name>A0A8K0TIL0_9PEZI</name>
<keyword evidence="5 8" id="KW-1133">Transmembrane helix</keyword>
<evidence type="ECO:0000256" key="6">
    <source>
        <dbReference type="ARBA" id="ARBA00023136"/>
    </source>
</evidence>
<evidence type="ECO:0000256" key="1">
    <source>
        <dbReference type="ARBA" id="ARBA00004141"/>
    </source>
</evidence>
<dbReference type="Proteomes" id="UP000813385">
    <property type="component" value="Unassembled WGS sequence"/>
</dbReference>
<feature type="transmembrane region" description="Helical" evidence="8">
    <location>
        <begin position="666"/>
        <end position="690"/>
    </location>
</feature>
<dbReference type="Pfam" id="PF03169">
    <property type="entry name" value="OPT"/>
    <property type="match status" value="1"/>
</dbReference>
<dbReference type="AlphaFoldDB" id="A0A8K0TIL0"/>
<feature type="region of interest" description="Disordered" evidence="7">
    <location>
        <begin position="1"/>
        <end position="38"/>
    </location>
</feature>
<feature type="transmembrane region" description="Helical" evidence="8">
    <location>
        <begin position="134"/>
        <end position="157"/>
    </location>
</feature>
<evidence type="ECO:0000313" key="10">
    <source>
        <dbReference type="Proteomes" id="UP000813385"/>
    </source>
</evidence>
<feature type="transmembrane region" description="Helical" evidence="8">
    <location>
        <begin position="266"/>
        <end position="285"/>
    </location>
</feature>
<keyword evidence="3" id="KW-0813">Transport</keyword>
<keyword evidence="10" id="KW-1185">Reference proteome</keyword>
<feature type="transmembrane region" description="Helical" evidence="8">
    <location>
        <begin position="359"/>
        <end position="378"/>
    </location>
</feature>
<gene>
    <name evidence="9" type="ORF">B0T11DRAFT_353442</name>
</gene>
<dbReference type="GO" id="GO:0000329">
    <property type="term" value="C:fungal-type vacuole membrane"/>
    <property type="evidence" value="ECO:0007669"/>
    <property type="project" value="TreeGrafter"/>
</dbReference>
<feature type="transmembrane region" description="Helical" evidence="8">
    <location>
        <begin position="238"/>
        <end position="260"/>
    </location>
</feature>
<evidence type="ECO:0000256" key="4">
    <source>
        <dbReference type="ARBA" id="ARBA00022692"/>
    </source>
</evidence>
<dbReference type="PANTHER" id="PTHR31645:SF3">
    <property type="entry name" value="OLIGOPEPTIDE TRANSPORTER"/>
    <property type="match status" value="1"/>
</dbReference>
<feature type="transmembrane region" description="Helical" evidence="8">
    <location>
        <begin position="71"/>
        <end position="89"/>
    </location>
</feature>
<dbReference type="GO" id="GO:0035673">
    <property type="term" value="F:oligopeptide transmembrane transporter activity"/>
    <property type="evidence" value="ECO:0007669"/>
    <property type="project" value="InterPro"/>
</dbReference>
<dbReference type="OrthoDB" id="77405at2759"/>
<comment type="subcellular location">
    <subcellularLocation>
        <location evidence="1">Membrane</location>
        <topology evidence="1">Multi-pass membrane protein</topology>
    </subcellularLocation>
</comment>
<feature type="transmembrane region" description="Helical" evidence="8">
    <location>
        <begin position="306"/>
        <end position="326"/>
    </location>
</feature>
<evidence type="ECO:0000256" key="7">
    <source>
        <dbReference type="SAM" id="MobiDB-lite"/>
    </source>
</evidence>
<accession>A0A8K0TIL0</accession>
<dbReference type="InterPro" id="IPR004813">
    <property type="entry name" value="OPT"/>
</dbReference>
<feature type="transmembrane region" description="Helical" evidence="8">
    <location>
        <begin position="626"/>
        <end position="646"/>
    </location>
</feature>
<dbReference type="NCBIfam" id="TIGR00728">
    <property type="entry name" value="OPT_sfam"/>
    <property type="match status" value="1"/>
</dbReference>
<evidence type="ECO:0000256" key="8">
    <source>
        <dbReference type="SAM" id="Phobius"/>
    </source>
</evidence>
<keyword evidence="4 8" id="KW-0812">Transmembrane</keyword>
<dbReference type="InterPro" id="IPR045035">
    <property type="entry name" value="YSL-like"/>
</dbReference>
<evidence type="ECO:0000256" key="5">
    <source>
        <dbReference type="ARBA" id="ARBA00022989"/>
    </source>
</evidence>
<reference evidence="9" key="1">
    <citation type="journal article" date="2021" name="Nat. Commun.">
        <title>Genetic determinants of endophytism in the Arabidopsis root mycobiome.</title>
        <authorList>
            <person name="Mesny F."/>
            <person name="Miyauchi S."/>
            <person name="Thiergart T."/>
            <person name="Pickel B."/>
            <person name="Atanasova L."/>
            <person name="Karlsson M."/>
            <person name="Huettel B."/>
            <person name="Barry K.W."/>
            <person name="Haridas S."/>
            <person name="Chen C."/>
            <person name="Bauer D."/>
            <person name="Andreopoulos W."/>
            <person name="Pangilinan J."/>
            <person name="LaButti K."/>
            <person name="Riley R."/>
            <person name="Lipzen A."/>
            <person name="Clum A."/>
            <person name="Drula E."/>
            <person name="Henrissat B."/>
            <person name="Kohler A."/>
            <person name="Grigoriev I.V."/>
            <person name="Martin F.M."/>
            <person name="Hacquard S."/>
        </authorList>
    </citation>
    <scope>NUCLEOTIDE SEQUENCE</scope>
    <source>
        <strain evidence="9">MPI-CAGE-AT-0016</strain>
    </source>
</reference>
<feature type="transmembrane region" description="Helical" evidence="8">
    <location>
        <begin position="565"/>
        <end position="587"/>
    </location>
</feature>
<organism evidence="9 10">
    <name type="scientific">Plectosphaerella cucumerina</name>
    <dbReference type="NCBI Taxonomy" id="40658"/>
    <lineage>
        <taxon>Eukaryota</taxon>
        <taxon>Fungi</taxon>
        <taxon>Dikarya</taxon>
        <taxon>Ascomycota</taxon>
        <taxon>Pezizomycotina</taxon>
        <taxon>Sordariomycetes</taxon>
        <taxon>Hypocreomycetidae</taxon>
        <taxon>Glomerellales</taxon>
        <taxon>Plectosphaerellaceae</taxon>
        <taxon>Plectosphaerella</taxon>
    </lineage>
</organism>
<evidence type="ECO:0000256" key="2">
    <source>
        <dbReference type="ARBA" id="ARBA00008807"/>
    </source>
</evidence>
<evidence type="ECO:0000313" key="9">
    <source>
        <dbReference type="EMBL" id="KAH7363302.1"/>
    </source>
</evidence>